<accession>A0ABQ3DA66</accession>
<keyword evidence="2" id="KW-1133">Transmembrane helix</keyword>
<evidence type="ECO:0000256" key="1">
    <source>
        <dbReference type="SAM" id="MobiDB-lite"/>
    </source>
</evidence>
<feature type="transmembrane region" description="Helical" evidence="2">
    <location>
        <begin position="41"/>
        <end position="63"/>
    </location>
</feature>
<proteinExistence type="predicted"/>
<evidence type="ECO:0000313" key="3">
    <source>
        <dbReference type="EMBL" id="GHA71321.1"/>
    </source>
</evidence>
<sequence>MTPPAGSAPTPRPAVCGAAASTRNTSAADGSRGLETAVGLIAAWTVYGLAVVGPTVPLTAALVTDEHGRLRGRWRCPACR</sequence>
<keyword evidence="2" id="KW-0472">Membrane</keyword>
<comment type="caution">
    <text evidence="3">The sequence shown here is derived from an EMBL/GenBank/DDBJ whole genome shotgun (WGS) entry which is preliminary data.</text>
</comment>
<protein>
    <submittedName>
        <fullName evidence="3">Uncharacterized protein</fullName>
    </submittedName>
</protein>
<reference evidence="4" key="1">
    <citation type="journal article" date="2019" name="Int. J. Syst. Evol. Microbiol.">
        <title>The Global Catalogue of Microorganisms (GCM) 10K type strain sequencing project: providing services to taxonomists for standard genome sequencing and annotation.</title>
        <authorList>
            <consortium name="The Broad Institute Genomics Platform"/>
            <consortium name="The Broad Institute Genome Sequencing Center for Infectious Disease"/>
            <person name="Wu L."/>
            <person name="Ma J."/>
        </authorList>
    </citation>
    <scope>NUCLEOTIDE SEQUENCE [LARGE SCALE GENOMIC DNA]</scope>
    <source>
        <strain evidence="4">JCM 4733</strain>
    </source>
</reference>
<feature type="region of interest" description="Disordered" evidence="1">
    <location>
        <begin position="1"/>
        <end position="30"/>
    </location>
</feature>
<dbReference type="EMBL" id="BMVN01000079">
    <property type="protein sequence ID" value="GHA71321.1"/>
    <property type="molecule type" value="Genomic_DNA"/>
</dbReference>
<evidence type="ECO:0000313" key="4">
    <source>
        <dbReference type="Proteomes" id="UP000653644"/>
    </source>
</evidence>
<evidence type="ECO:0000256" key="2">
    <source>
        <dbReference type="SAM" id="Phobius"/>
    </source>
</evidence>
<gene>
    <name evidence="3" type="ORF">GCM10010345_88080</name>
</gene>
<keyword evidence="2" id="KW-0812">Transmembrane</keyword>
<dbReference type="Proteomes" id="UP000653644">
    <property type="component" value="Unassembled WGS sequence"/>
</dbReference>
<keyword evidence="4" id="KW-1185">Reference proteome</keyword>
<name>A0ABQ3DA66_9ACTN</name>
<organism evidence="3 4">
    <name type="scientific">Streptomyces canarius</name>
    <dbReference type="NCBI Taxonomy" id="285453"/>
    <lineage>
        <taxon>Bacteria</taxon>
        <taxon>Bacillati</taxon>
        <taxon>Actinomycetota</taxon>
        <taxon>Actinomycetes</taxon>
        <taxon>Kitasatosporales</taxon>
        <taxon>Streptomycetaceae</taxon>
        <taxon>Streptomyces</taxon>
    </lineage>
</organism>